<evidence type="ECO:0000256" key="3">
    <source>
        <dbReference type="ARBA" id="ARBA00022475"/>
    </source>
</evidence>
<protein>
    <recommendedName>
        <fullName evidence="9">TRAP transporter small permease protein</fullName>
    </recommendedName>
</protein>
<evidence type="ECO:0000256" key="5">
    <source>
        <dbReference type="ARBA" id="ARBA00022692"/>
    </source>
</evidence>
<feature type="transmembrane region" description="Helical" evidence="9">
    <location>
        <begin position="53"/>
        <end position="70"/>
    </location>
</feature>
<gene>
    <name evidence="11" type="ORF">CBW24_17625</name>
</gene>
<evidence type="ECO:0000256" key="6">
    <source>
        <dbReference type="ARBA" id="ARBA00022989"/>
    </source>
</evidence>
<evidence type="ECO:0000313" key="12">
    <source>
        <dbReference type="Proteomes" id="UP000219050"/>
    </source>
</evidence>
<dbReference type="KEGG" id="cmag:CBW24_17625"/>
<evidence type="ECO:0000259" key="10">
    <source>
        <dbReference type="Pfam" id="PF04290"/>
    </source>
</evidence>
<name>A0A291M4P0_9RHOB</name>
<evidence type="ECO:0000313" key="11">
    <source>
        <dbReference type="EMBL" id="ATI43961.1"/>
    </source>
</evidence>
<organism evidence="11 12">
    <name type="scientific">Pacificitalea manganoxidans</name>
    <dbReference type="NCBI Taxonomy" id="1411902"/>
    <lineage>
        <taxon>Bacteria</taxon>
        <taxon>Pseudomonadati</taxon>
        <taxon>Pseudomonadota</taxon>
        <taxon>Alphaproteobacteria</taxon>
        <taxon>Rhodobacterales</taxon>
        <taxon>Paracoccaceae</taxon>
        <taxon>Pacificitalea</taxon>
    </lineage>
</organism>
<proteinExistence type="inferred from homology"/>
<evidence type="ECO:0000256" key="9">
    <source>
        <dbReference type="RuleBase" id="RU369079"/>
    </source>
</evidence>
<comment type="caution">
    <text evidence="9">Lacks conserved residue(s) required for the propagation of feature annotation.</text>
</comment>
<dbReference type="GO" id="GO:0022857">
    <property type="term" value="F:transmembrane transporter activity"/>
    <property type="evidence" value="ECO:0007669"/>
    <property type="project" value="UniProtKB-UniRule"/>
</dbReference>
<reference evidence="11 12" key="1">
    <citation type="submission" date="2017-05" db="EMBL/GenBank/DDBJ databases">
        <title>Comparative genomic and metabolic analysis of manganese-oxidizing mechanisms in Celeribater manganoxidans DY25T: its adaption to the environment of polymetallic nodule.</title>
        <authorList>
            <person name="Wang X."/>
        </authorList>
    </citation>
    <scope>NUCLEOTIDE SEQUENCE [LARGE SCALE GENOMIC DNA]</scope>
    <source>
        <strain evidence="11 12">DY25</strain>
        <plasmid evidence="12">pdy25-d</plasmid>
    </source>
</reference>
<keyword evidence="11" id="KW-0614">Plasmid</keyword>
<comment type="similarity">
    <text evidence="8 9">Belongs to the TRAP transporter small permease family.</text>
</comment>
<keyword evidence="2 9" id="KW-0813">Transport</keyword>
<dbReference type="OrthoDB" id="9794346at2"/>
<accession>A0A291M4P0</accession>
<dbReference type="PANTHER" id="PTHR35011">
    <property type="entry name" value="2,3-DIKETO-L-GULONATE TRAP TRANSPORTER SMALL PERMEASE PROTEIN YIAM"/>
    <property type="match status" value="1"/>
</dbReference>
<dbReference type="Proteomes" id="UP000219050">
    <property type="component" value="Plasmid pDY25-D"/>
</dbReference>
<geneLocation type="plasmid" evidence="12">
    <name>pdy25-d</name>
</geneLocation>
<feature type="transmembrane region" description="Helical" evidence="9">
    <location>
        <begin position="91"/>
        <end position="114"/>
    </location>
</feature>
<dbReference type="RefSeq" id="WP_088664956.1">
    <property type="nucleotide sequence ID" value="NZ_CP021408.1"/>
</dbReference>
<feature type="domain" description="Tripartite ATP-independent periplasmic transporters DctQ component" evidence="10">
    <location>
        <begin position="31"/>
        <end position="161"/>
    </location>
</feature>
<sequence>MRALLALSRGIDAVTRVVGQAAAWLILVAVLVSAGNAVIRKAFNMSSNSWLELQWYLFGAVFMLCAAWALQRNAHVRIDVVTAHLRARTRAWIDLICHVLFLAPFVLLMTWLSWPFFMRSLASGESSSNAGGLILWPAKGLVLLGFIVLIVQTVSEIIKRVAHLTGHLPMPAADTGHTGGAAAADGEIAHNA</sequence>
<dbReference type="EMBL" id="CP021408">
    <property type="protein sequence ID" value="ATI43961.1"/>
    <property type="molecule type" value="Genomic_DNA"/>
</dbReference>
<dbReference type="InterPro" id="IPR055348">
    <property type="entry name" value="DctQ"/>
</dbReference>
<comment type="function">
    <text evidence="9">Part of the tripartite ATP-independent periplasmic (TRAP) transport system.</text>
</comment>
<evidence type="ECO:0000256" key="1">
    <source>
        <dbReference type="ARBA" id="ARBA00004429"/>
    </source>
</evidence>
<keyword evidence="4 9" id="KW-0997">Cell inner membrane</keyword>
<dbReference type="PANTHER" id="PTHR35011:SF4">
    <property type="entry name" value="SLL1102 PROTEIN"/>
    <property type="match status" value="1"/>
</dbReference>
<evidence type="ECO:0000256" key="7">
    <source>
        <dbReference type="ARBA" id="ARBA00023136"/>
    </source>
</evidence>
<keyword evidence="6 9" id="KW-1133">Transmembrane helix</keyword>
<dbReference type="Pfam" id="PF04290">
    <property type="entry name" value="DctQ"/>
    <property type="match status" value="1"/>
</dbReference>
<evidence type="ECO:0000256" key="2">
    <source>
        <dbReference type="ARBA" id="ARBA00022448"/>
    </source>
</evidence>
<feature type="transmembrane region" description="Helical" evidence="9">
    <location>
        <begin position="134"/>
        <end position="151"/>
    </location>
</feature>
<keyword evidence="7 9" id="KW-0472">Membrane</keyword>
<comment type="subunit">
    <text evidence="9">The complex comprises the extracytoplasmic solute receptor protein and the two transmembrane proteins.</text>
</comment>
<keyword evidence="12" id="KW-1185">Reference proteome</keyword>
<evidence type="ECO:0000256" key="4">
    <source>
        <dbReference type="ARBA" id="ARBA00022519"/>
    </source>
</evidence>
<comment type="subcellular location">
    <subcellularLocation>
        <location evidence="1 9">Cell inner membrane</location>
        <topology evidence="1 9">Multi-pass membrane protein</topology>
    </subcellularLocation>
</comment>
<keyword evidence="5 9" id="KW-0812">Transmembrane</keyword>
<evidence type="ECO:0000256" key="8">
    <source>
        <dbReference type="ARBA" id="ARBA00038436"/>
    </source>
</evidence>
<keyword evidence="3" id="KW-1003">Cell membrane</keyword>
<dbReference type="InterPro" id="IPR007387">
    <property type="entry name" value="TRAP_DctQ"/>
</dbReference>
<dbReference type="AlphaFoldDB" id="A0A291M4P0"/>
<dbReference type="GO" id="GO:0005886">
    <property type="term" value="C:plasma membrane"/>
    <property type="evidence" value="ECO:0007669"/>
    <property type="project" value="UniProtKB-SubCell"/>
</dbReference>